<evidence type="ECO:0000313" key="2">
    <source>
        <dbReference type="Proteomes" id="UP000016843"/>
    </source>
</evidence>
<gene>
    <name evidence="1" type="ORF">P872_02165</name>
</gene>
<comment type="caution">
    <text evidence="1">The sequence shown here is derived from an EMBL/GenBank/DDBJ whole genome shotgun (WGS) entry which is preliminary data.</text>
</comment>
<sequence>MKILVFLGTIPHGIQFQFGYLLEIKMDENHGLTSGKRYRETKALSVKNLFGQFGPRGKDEMNQRCDFEQFRGFSIESPTGL</sequence>
<reference evidence="1 2" key="1">
    <citation type="journal article" date="2013" name="Genome Announc.">
        <title>Draft Genome Sequence of the Psychrophilic and Alkaliphilic Rhodonellum psychrophilum Strain GCM71T.</title>
        <authorList>
            <person name="Hauptmann A.L."/>
            <person name="Glaring M.A."/>
            <person name="Hallin P.F."/>
            <person name="Prieme A."/>
            <person name="Stougaard P."/>
        </authorList>
    </citation>
    <scope>NUCLEOTIDE SEQUENCE [LARGE SCALE GENOMIC DNA]</scope>
    <source>
        <strain evidence="1 2">GCM71</strain>
    </source>
</reference>
<keyword evidence="2" id="KW-1185">Reference proteome</keyword>
<name>U5C239_9BACT</name>
<dbReference type="EMBL" id="AWXR01000009">
    <property type="protein sequence ID" value="ERM83844.1"/>
    <property type="molecule type" value="Genomic_DNA"/>
</dbReference>
<organism evidence="1 2">
    <name type="scientific">Rhodonellum psychrophilum GCM71 = DSM 17998</name>
    <dbReference type="NCBI Taxonomy" id="1123057"/>
    <lineage>
        <taxon>Bacteria</taxon>
        <taxon>Pseudomonadati</taxon>
        <taxon>Bacteroidota</taxon>
        <taxon>Cytophagia</taxon>
        <taxon>Cytophagales</taxon>
        <taxon>Cytophagaceae</taxon>
        <taxon>Rhodonellum</taxon>
    </lineage>
</organism>
<accession>U5C239</accession>
<proteinExistence type="predicted"/>
<dbReference type="Proteomes" id="UP000016843">
    <property type="component" value="Unassembled WGS sequence"/>
</dbReference>
<protein>
    <submittedName>
        <fullName evidence="1">Uncharacterized protein</fullName>
    </submittedName>
</protein>
<dbReference type="AlphaFoldDB" id="U5C239"/>
<evidence type="ECO:0000313" key="1">
    <source>
        <dbReference type="EMBL" id="ERM83844.1"/>
    </source>
</evidence>